<dbReference type="Pfam" id="PF12146">
    <property type="entry name" value="Hydrolase_4"/>
    <property type="match status" value="1"/>
</dbReference>
<dbReference type="InterPro" id="IPR000073">
    <property type="entry name" value="AB_hydrolase_1"/>
</dbReference>
<evidence type="ECO:0000313" key="2">
    <source>
        <dbReference type="EMBL" id="USG67501.1"/>
    </source>
</evidence>
<evidence type="ECO:0000259" key="1">
    <source>
        <dbReference type="Pfam" id="PF12146"/>
    </source>
</evidence>
<dbReference type="InterPro" id="IPR051044">
    <property type="entry name" value="MAG_DAG_Lipase"/>
</dbReference>
<dbReference type="Proteomes" id="UP001056500">
    <property type="component" value="Chromosome"/>
</dbReference>
<dbReference type="SUPFAM" id="SSF53474">
    <property type="entry name" value="alpha/beta-Hydrolases"/>
    <property type="match status" value="1"/>
</dbReference>
<dbReference type="InterPro" id="IPR029058">
    <property type="entry name" value="AB_hydrolase_fold"/>
</dbReference>
<organism evidence="2 3">
    <name type="scientific">Brevibacillus ruminantium</name>
    <dbReference type="NCBI Taxonomy" id="2950604"/>
    <lineage>
        <taxon>Bacteria</taxon>
        <taxon>Bacillati</taxon>
        <taxon>Bacillota</taxon>
        <taxon>Bacilli</taxon>
        <taxon>Bacillales</taxon>
        <taxon>Paenibacillaceae</taxon>
        <taxon>Brevibacillus</taxon>
    </lineage>
</organism>
<evidence type="ECO:0000313" key="3">
    <source>
        <dbReference type="Proteomes" id="UP001056500"/>
    </source>
</evidence>
<keyword evidence="3" id="KW-1185">Reference proteome</keyword>
<name>A0ABY4WL54_9BACL</name>
<proteinExistence type="predicted"/>
<dbReference type="InterPro" id="IPR022742">
    <property type="entry name" value="Hydrolase_4"/>
</dbReference>
<feature type="domain" description="Serine aminopeptidase S33" evidence="1">
    <location>
        <begin position="12"/>
        <end position="249"/>
    </location>
</feature>
<sequence length="266" mass="30266">MDWYSHKWPVEQPRASVVLIHGAGEHHGRYTHVAEALRENGVEVISGDLPGWGRSPGRKGHIEQFSQYLAAVEEWVARTLEQAAGGRPVFLLGHSMGGLVAVRYLQSFDRNGQLAGVILSSPCLRLKIPVAPWKARLAGWLDKSWPTLRMASGITPEMVTRDPQVQKSYEVDPWQYPKVSVRWYQELHRAMEEAWQNQKQLTLPALIMQAGDDELVDADAVERFVAGLPGEVAFRRYPGLRHELLNEPEKEEIMAWIIHWMREHGL</sequence>
<dbReference type="EMBL" id="CP098755">
    <property type="protein sequence ID" value="USG67501.1"/>
    <property type="molecule type" value="Genomic_DNA"/>
</dbReference>
<dbReference type="PANTHER" id="PTHR11614">
    <property type="entry name" value="PHOSPHOLIPASE-RELATED"/>
    <property type="match status" value="1"/>
</dbReference>
<gene>
    <name evidence="2" type="ORF">NDK47_09605</name>
</gene>
<dbReference type="RefSeq" id="WP_251874600.1">
    <property type="nucleotide sequence ID" value="NZ_CP098755.1"/>
</dbReference>
<protein>
    <submittedName>
        <fullName evidence="2">Lysophospholipase</fullName>
    </submittedName>
</protein>
<reference evidence="2" key="1">
    <citation type="submission" date="2022-06" db="EMBL/GenBank/DDBJ databases">
        <title>Genome sequencing of Brevibacillus sp. BB3-R1.</title>
        <authorList>
            <person name="Heo J."/>
            <person name="Lee D."/>
            <person name="Won M."/>
            <person name="Han B.-H."/>
            <person name="Hong S.-B."/>
            <person name="Kwon S.-W."/>
        </authorList>
    </citation>
    <scope>NUCLEOTIDE SEQUENCE</scope>
    <source>
        <strain evidence="2">BB3-R1</strain>
    </source>
</reference>
<dbReference type="Gene3D" id="3.40.50.1820">
    <property type="entry name" value="alpha/beta hydrolase"/>
    <property type="match status" value="1"/>
</dbReference>
<dbReference type="PRINTS" id="PR00111">
    <property type="entry name" value="ABHYDROLASE"/>
</dbReference>
<accession>A0ABY4WL54</accession>